<dbReference type="Pfam" id="PF01494">
    <property type="entry name" value="FAD_binding_3"/>
    <property type="match status" value="2"/>
</dbReference>
<evidence type="ECO:0000256" key="3">
    <source>
        <dbReference type="ARBA" id="ARBA00023002"/>
    </source>
</evidence>
<feature type="domain" description="FAD-binding" evidence="4">
    <location>
        <begin position="44"/>
        <end position="214"/>
    </location>
</feature>
<dbReference type="GO" id="GO:0044550">
    <property type="term" value="P:secondary metabolite biosynthetic process"/>
    <property type="evidence" value="ECO:0007669"/>
    <property type="project" value="TreeGrafter"/>
</dbReference>
<evidence type="ECO:0000313" key="5">
    <source>
        <dbReference type="EMBL" id="TBU61256.1"/>
    </source>
</evidence>
<keyword evidence="6" id="KW-1185">Reference proteome</keyword>
<dbReference type="PANTHER" id="PTHR46720">
    <property type="entry name" value="HYDROXYLASE, PUTATIVE (AFU_ORTHOLOGUE AFUA_3G01460)-RELATED"/>
    <property type="match status" value="1"/>
</dbReference>
<dbReference type="AlphaFoldDB" id="A0A4Q9Q309"/>
<gene>
    <name evidence="5" type="ORF">BD310DRAFT_921067</name>
</gene>
<keyword evidence="1" id="KW-0285">Flavoprotein</keyword>
<keyword evidence="2" id="KW-0274">FAD</keyword>
<keyword evidence="3" id="KW-0560">Oxidoreductase</keyword>
<dbReference type="PANTHER" id="PTHR46720:SF3">
    <property type="entry name" value="FAD-BINDING DOMAIN-CONTAINING PROTEIN-RELATED"/>
    <property type="match status" value="1"/>
</dbReference>
<evidence type="ECO:0000256" key="1">
    <source>
        <dbReference type="ARBA" id="ARBA00022630"/>
    </source>
</evidence>
<dbReference type="Gene3D" id="3.50.50.60">
    <property type="entry name" value="FAD/NAD(P)-binding domain"/>
    <property type="match status" value="1"/>
</dbReference>
<sequence>MADQLSIIRPQPTSRGYKSSGHFYVENFPLARAPHILCAMSKFSIAIVGAGLSGLISALSLQKFAPDVEFAIYDAVSELSDIGAGIGLAPRAWAIIQAIGLEEALLKVAGDGGQPCIPHMHRKSDQAEGVIIDRTVRDEMNYSFFRAELQRVLLEHLFPKNKVRLNKRLVSYVQRSDGSAIVELLFEDGSTAQCDVLLGCDGIRSRIRANMYSQLADQAQAEGRHDEASRLRSHITPVFSGEIVYRCLIRKDTLPEGVSEHPAFNASDLIIYCGKNRHIVTYPVSQGRVLNVGAGVSYPEQEGTIYEGSWTSAAGREEITKEFVGWEADVQELVQYVNGGLKWVINVVTKLPTYVHGRVALVGDAAHAMGHHLGAGAGQSFEDAFLLAKLISHPGVTKGNIPVVLGIYDEVRRPFTQHVAALARRRGKLHHLDSPELAWLTAERSAKGDALSQEQLGEISEMMERCRDWQFGPSVLEESVAAQRKLEGAFQSL</sequence>
<evidence type="ECO:0000256" key="2">
    <source>
        <dbReference type="ARBA" id="ARBA00022827"/>
    </source>
</evidence>
<dbReference type="PRINTS" id="PR00420">
    <property type="entry name" value="RNGMNOXGNASE"/>
</dbReference>
<dbReference type="Proteomes" id="UP000292082">
    <property type="component" value="Unassembled WGS sequence"/>
</dbReference>
<protein>
    <submittedName>
        <fullName evidence="5">FAD/NAD(P)-binding domain-containing protein</fullName>
    </submittedName>
</protein>
<name>A0A4Q9Q309_9APHY</name>
<feature type="domain" description="FAD-binding" evidence="4">
    <location>
        <begin position="353"/>
        <end position="420"/>
    </location>
</feature>
<evidence type="ECO:0000313" key="6">
    <source>
        <dbReference type="Proteomes" id="UP000292082"/>
    </source>
</evidence>
<dbReference type="STRING" id="114155.A0A4Q9Q309"/>
<dbReference type="GO" id="GO:0071949">
    <property type="term" value="F:FAD binding"/>
    <property type="evidence" value="ECO:0007669"/>
    <property type="project" value="InterPro"/>
</dbReference>
<evidence type="ECO:0000259" key="4">
    <source>
        <dbReference type="Pfam" id="PF01494"/>
    </source>
</evidence>
<dbReference type="GO" id="GO:0016491">
    <property type="term" value="F:oxidoreductase activity"/>
    <property type="evidence" value="ECO:0007669"/>
    <property type="project" value="UniProtKB-KW"/>
</dbReference>
<dbReference type="SUPFAM" id="SSF54373">
    <property type="entry name" value="FAD-linked reductases, C-terminal domain"/>
    <property type="match status" value="1"/>
</dbReference>
<accession>A0A4Q9Q309</accession>
<reference evidence="5 6" key="1">
    <citation type="submission" date="2019-01" db="EMBL/GenBank/DDBJ databases">
        <title>Draft genome sequences of three monokaryotic isolates of the white-rot basidiomycete fungus Dichomitus squalens.</title>
        <authorList>
            <consortium name="DOE Joint Genome Institute"/>
            <person name="Lopez S.C."/>
            <person name="Andreopoulos B."/>
            <person name="Pangilinan J."/>
            <person name="Lipzen A."/>
            <person name="Riley R."/>
            <person name="Ahrendt S."/>
            <person name="Ng V."/>
            <person name="Barry K."/>
            <person name="Daum C."/>
            <person name="Grigoriev I.V."/>
            <person name="Hilden K.S."/>
            <person name="Makela M.R."/>
            <person name="de Vries R.P."/>
        </authorList>
    </citation>
    <scope>NUCLEOTIDE SEQUENCE [LARGE SCALE GENOMIC DNA]</scope>
    <source>
        <strain evidence="5 6">CBS 464.89</strain>
    </source>
</reference>
<dbReference type="EMBL" id="ML145099">
    <property type="protein sequence ID" value="TBU61256.1"/>
    <property type="molecule type" value="Genomic_DNA"/>
</dbReference>
<dbReference type="SUPFAM" id="SSF51905">
    <property type="entry name" value="FAD/NAD(P)-binding domain"/>
    <property type="match status" value="1"/>
</dbReference>
<proteinExistence type="predicted"/>
<organism evidence="5 6">
    <name type="scientific">Dichomitus squalens</name>
    <dbReference type="NCBI Taxonomy" id="114155"/>
    <lineage>
        <taxon>Eukaryota</taxon>
        <taxon>Fungi</taxon>
        <taxon>Dikarya</taxon>
        <taxon>Basidiomycota</taxon>
        <taxon>Agaricomycotina</taxon>
        <taxon>Agaricomycetes</taxon>
        <taxon>Polyporales</taxon>
        <taxon>Polyporaceae</taxon>
        <taxon>Dichomitus</taxon>
    </lineage>
</organism>
<dbReference type="InterPro" id="IPR051104">
    <property type="entry name" value="FAD_monoxygenase"/>
</dbReference>
<dbReference type="InterPro" id="IPR036188">
    <property type="entry name" value="FAD/NAD-bd_sf"/>
</dbReference>
<dbReference type="InterPro" id="IPR002938">
    <property type="entry name" value="FAD-bd"/>
</dbReference>